<comment type="subcellular location">
    <subcellularLocation>
        <location evidence="1 7">Cell membrane</location>
        <topology evidence="1 7">Multi-pass membrane protein</topology>
    </subcellularLocation>
</comment>
<feature type="transmembrane region" description="Helical" evidence="7">
    <location>
        <begin position="72"/>
        <end position="97"/>
    </location>
</feature>
<dbReference type="GO" id="GO:0055085">
    <property type="term" value="P:transmembrane transport"/>
    <property type="evidence" value="ECO:0007669"/>
    <property type="project" value="InterPro"/>
</dbReference>
<dbReference type="Gene3D" id="1.10.3720.10">
    <property type="entry name" value="MetI-like"/>
    <property type="match status" value="2"/>
</dbReference>
<evidence type="ECO:0000313" key="10">
    <source>
        <dbReference type="Proteomes" id="UP000052022"/>
    </source>
</evidence>
<evidence type="ECO:0000256" key="3">
    <source>
        <dbReference type="ARBA" id="ARBA00022475"/>
    </source>
</evidence>
<dbReference type="PANTHER" id="PTHR30183:SF6">
    <property type="entry name" value="INNER MEMBRANE ABC TRANSPORTER PERMEASE PROTEIN YNJC"/>
    <property type="match status" value="1"/>
</dbReference>
<dbReference type="CDD" id="cd06261">
    <property type="entry name" value="TM_PBP2"/>
    <property type="match status" value="1"/>
</dbReference>
<dbReference type="Pfam" id="PF00528">
    <property type="entry name" value="BPD_transp_1"/>
    <property type="match status" value="1"/>
</dbReference>
<keyword evidence="5 7" id="KW-1133">Transmembrane helix</keyword>
<feature type="domain" description="ABC transmembrane type-1" evidence="8">
    <location>
        <begin position="68"/>
        <end position="284"/>
    </location>
</feature>
<dbReference type="InterPro" id="IPR000515">
    <property type="entry name" value="MetI-like"/>
</dbReference>
<protein>
    <submittedName>
        <fullName evidence="9">Inner membrane ABC transporter permease protein YnjC</fullName>
    </submittedName>
</protein>
<proteinExistence type="inferred from homology"/>
<keyword evidence="10" id="KW-1185">Reference proteome</keyword>
<organism evidence="9 10">
    <name type="scientific">Tritonibacter multivorans</name>
    <dbReference type="NCBI Taxonomy" id="928856"/>
    <lineage>
        <taxon>Bacteria</taxon>
        <taxon>Pseudomonadati</taxon>
        <taxon>Pseudomonadota</taxon>
        <taxon>Alphaproteobacteria</taxon>
        <taxon>Rhodobacterales</taxon>
        <taxon>Paracoccaceae</taxon>
        <taxon>Tritonibacter</taxon>
    </lineage>
</organism>
<evidence type="ECO:0000256" key="5">
    <source>
        <dbReference type="ARBA" id="ARBA00022989"/>
    </source>
</evidence>
<evidence type="ECO:0000256" key="7">
    <source>
        <dbReference type="RuleBase" id="RU363032"/>
    </source>
</evidence>
<sequence length="575" mass="61595">MPETDHPRMGRPTKGPAFFPTLTLLFLLGPVLAGLLGTLLPSFGLLRPSGAAAFSLEPWTALAEWPGLARSLWLSLKTGVIATLIAFVLAVLLVAGWQGTRWFKVAHGLLSPLLSLPHTAAALGLAFLIAPSGWVARLMSPWATGWNRPPDILVLNDPGGWSLIFGLVLKELPFLLLMLIATLPQLQVRDRTNVATALGYGAVLGWCLTVLPGAYRQTRLPVYAVLAYAISNVDMALILGPTAPPVLSIQILNAMNDPDLGLRAPAAAAALLQLVLVLVALIIWKAGEVAGATCVQALLWRGARGNSLAFRALKPIGLSTVTATAVLLFSGLLAHFLWSVTGRWRFPDVLPQSFKTRTWDRAGEDLLFTGFTTVSLAFLVAVVALALVIGCLETEHRRGRAMGTGGVLILYIPLILPQISFLPGLQILLLLAGVNHGIWPVAVAHLVFVLPYVFLTLAGPFRAWDRRLATVASALGHSQQSILWRVKLPMMLAPILIAIAIGMAVSVGQYLPTLLASGGRVETLTTEAIALASGGNRREIGVWAITLTFAAWIPFLFAYALPALMFRNRKGMTNG</sequence>
<accession>A0A0P1G003</accession>
<feature type="transmembrane region" description="Helical" evidence="7">
    <location>
        <begin position="109"/>
        <end position="130"/>
    </location>
</feature>
<dbReference type="STRING" id="928856.SAMN04488049_11396"/>
<feature type="transmembrane region" description="Helical" evidence="7">
    <location>
        <begin position="540"/>
        <end position="561"/>
    </location>
</feature>
<keyword evidence="4 7" id="KW-0812">Transmembrane</keyword>
<evidence type="ECO:0000256" key="2">
    <source>
        <dbReference type="ARBA" id="ARBA00022448"/>
    </source>
</evidence>
<feature type="transmembrane region" description="Helical" evidence="7">
    <location>
        <begin position="366"/>
        <end position="392"/>
    </location>
</feature>
<feature type="transmembrane region" description="Helical" evidence="7">
    <location>
        <begin position="404"/>
        <end position="432"/>
    </location>
</feature>
<dbReference type="EMBL" id="CYSD01000002">
    <property type="protein sequence ID" value="CUH75002.1"/>
    <property type="molecule type" value="Genomic_DNA"/>
</dbReference>
<feature type="transmembrane region" description="Helical" evidence="7">
    <location>
        <begin position="220"/>
        <end position="239"/>
    </location>
</feature>
<dbReference type="GO" id="GO:0005886">
    <property type="term" value="C:plasma membrane"/>
    <property type="evidence" value="ECO:0007669"/>
    <property type="project" value="UniProtKB-SubCell"/>
</dbReference>
<evidence type="ECO:0000256" key="4">
    <source>
        <dbReference type="ARBA" id="ARBA00022692"/>
    </source>
</evidence>
<feature type="domain" description="ABC transmembrane type-1" evidence="8">
    <location>
        <begin position="368"/>
        <end position="565"/>
    </location>
</feature>
<feature type="transmembrane region" description="Helical" evidence="7">
    <location>
        <begin position="160"/>
        <end position="182"/>
    </location>
</feature>
<feature type="transmembrane region" description="Helical" evidence="7">
    <location>
        <begin position="194"/>
        <end position="214"/>
    </location>
</feature>
<feature type="transmembrane region" description="Helical" evidence="7">
    <location>
        <begin position="260"/>
        <end position="283"/>
    </location>
</feature>
<evidence type="ECO:0000259" key="8">
    <source>
        <dbReference type="PROSITE" id="PS50928"/>
    </source>
</evidence>
<dbReference type="Proteomes" id="UP000052022">
    <property type="component" value="Unassembled WGS sequence"/>
</dbReference>
<gene>
    <name evidence="9" type="primary">ynjC</name>
    <name evidence="9" type="ORF">TRM7557_00186</name>
</gene>
<dbReference type="AlphaFoldDB" id="A0A0P1G003"/>
<keyword evidence="3" id="KW-1003">Cell membrane</keyword>
<feature type="transmembrane region" description="Helical" evidence="7">
    <location>
        <begin position="316"/>
        <end position="338"/>
    </location>
</feature>
<reference evidence="9 10" key="1">
    <citation type="submission" date="2015-09" db="EMBL/GenBank/DDBJ databases">
        <authorList>
            <consortium name="Swine Surveillance"/>
        </authorList>
    </citation>
    <scope>NUCLEOTIDE SEQUENCE [LARGE SCALE GENOMIC DNA]</scope>
    <source>
        <strain evidence="9 10">CECT 7557</strain>
    </source>
</reference>
<keyword evidence="2 7" id="KW-0813">Transport</keyword>
<keyword evidence="6 7" id="KW-0472">Membrane</keyword>
<feature type="transmembrane region" description="Helical" evidence="7">
    <location>
        <begin position="438"/>
        <end position="458"/>
    </location>
</feature>
<feature type="transmembrane region" description="Helical" evidence="7">
    <location>
        <begin position="491"/>
        <end position="511"/>
    </location>
</feature>
<dbReference type="InterPro" id="IPR035906">
    <property type="entry name" value="MetI-like_sf"/>
</dbReference>
<evidence type="ECO:0000313" key="9">
    <source>
        <dbReference type="EMBL" id="CUH75002.1"/>
    </source>
</evidence>
<dbReference type="PANTHER" id="PTHR30183">
    <property type="entry name" value="MOLYBDENUM TRANSPORT SYSTEM PERMEASE PROTEIN MODB"/>
    <property type="match status" value="1"/>
</dbReference>
<comment type="similarity">
    <text evidence="7">Belongs to the binding-protein-dependent transport system permease family.</text>
</comment>
<evidence type="ECO:0000256" key="6">
    <source>
        <dbReference type="ARBA" id="ARBA00023136"/>
    </source>
</evidence>
<evidence type="ECO:0000256" key="1">
    <source>
        <dbReference type="ARBA" id="ARBA00004651"/>
    </source>
</evidence>
<name>A0A0P1G003_9RHOB</name>
<dbReference type="PROSITE" id="PS50928">
    <property type="entry name" value="ABC_TM1"/>
    <property type="match status" value="2"/>
</dbReference>
<dbReference type="SUPFAM" id="SSF161098">
    <property type="entry name" value="MetI-like"/>
    <property type="match status" value="2"/>
</dbReference>